<dbReference type="InterPro" id="IPR043128">
    <property type="entry name" value="Rev_trsase/Diguanyl_cyclase"/>
</dbReference>
<dbReference type="PRINTS" id="PR00918">
    <property type="entry name" value="CALICVIRUSNS"/>
</dbReference>
<dbReference type="Pfam" id="PF08935">
    <property type="entry name" value="VP4_2"/>
    <property type="match status" value="1"/>
</dbReference>
<dbReference type="InterPro" id="IPR000199">
    <property type="entry name" value="Peptidase_C3A/C3B_picornavir"/>
</dbReference>
<evidence type="ECO:0000256" key="12">
    <source>
        <dbReference type="ARBA" id="ARBA00022562"/>
    </source>
</evidence>
<dbReference type="GO" id="GO:0003968">
    <property type="term" value="F:RNA-directed RNA polymerase activity"/>
    <property type="evidence" value="ECO:0007669"/>
    <property type="project" value="UniProtKB-KW"/>
</dbReference>
<keyword evidence="10" id="KW-0597">Phosphoprotein</keyword>
<dbReference type="GO" id="GO:0005198">
    <property type="term" value="F:structural molecule activity"/>
    <property type="evidence" value="ECO:0007669"/>
    <property type="project" value="InterPro"/>
</dbReference>
<evidence type="ECO:0000259" key="39">
    <source>
        <dbReference type="PROSITE" id="PS50507"/>
    </source>
</evidence>
<comment type="catalytic activity">
    <reaction evidence="37">
        <text>ATP + H2O = ADP + phosphate + H(+)</text>
        <dbReference type="Rhea" id="RHEA:13065"/>
        <dbReference type="ChEBI" id="CHEBI:15377"/>
        <dbReference type="ChEBI" id="CHEBI:15378"/>
        <dbReference type="ChEBI" id="CHEBI:30616"/>
        <dbReference type="ChEBI" id="CHEBI:43474"/>
        <dbReference type="ChEBI" id="CHEBI:456216"/>
        <dbReference type="EC" id="3.6.4.13"/>
    </reaction>
</comment>
<dbReference type="PROSITE" id="PS50507">
    <property type="entry name" value="RDRP_SSRNA_POS"/>
    <property type="match status" value="1"/>
</dbReference>
<dbReference type="GO" id="GO:0005524">
    <property type="term" value="F:ATP binding"/>
    <property type="evidence" value="ECO:0007669"/>
    <property type="project" value="UniProtKB-KW"/>
</dbReference>
<dbReference type="GO" id="GO:0003723">
    <property type="term" value="F:RNA binding"/>
    <property type="evidence" value="ECO:0007669"/>
    <property type="project" value="InterPro"/>
</dbReference>
<dbReference type="GO" id="GO:0034220">
    <property type="term" value="P:monoatomic ion transmembrane transport"/>
    <property type="evidence" value="ECO:0007669"/>
    <property type="project" value="UniProtKB-KW"/>
</dbReference>
<keyword evidence="20" id="KW-0378">Hydrolase</keyword>
<evidence type="ECO:0000256" key="28">
    <source>
        <dbReference type="ARBA" id="ARBA00023039"/>
    </source>
</evidence>
<dbReference type="SUPFAM" id="SSF88633">
    <property type="entry name" value="Positive stranded ssRNA viruses"/>
    <property type="match status" value="2"/>
</dbReference>
<keyword evidence="15" id="KW-0808">Transferase</keyword>
<evidence type="ECO:0000256" key="17">
    <source>
        <dbReference type="ARBA" id="ARBA00022706"/>
    </source>
</evidence>
<evidence type="ECO:0000256" key="37">
    <source>
        <dbReference type="ARBA" id="ARBA00047984"/>
    </source>
</evidence>
<dbReference type="GO" id="GO:0006508">
    <property type="term" value="P:proteolysis"/>
    <property type="evidence" value="ECO:0007669"/>
    <property type="project" value="UniProtKB-KW"/>
</dbReference>
<evidence type="ECO:0000256" key="38">
    <source>
        <dbReference type="SAM" id="MobiDB-lite"/>
    </source>
</evidence>
<dbReference type="Pfam" id="PF00680">
    <property type="entry name" value="RdRP_1"/>
    <property type="match status" value="1"/>
</dbReference>
<evidence type="ECO:0000256" key="35">
    <source>
        <dbReference type="ARBA" id="ARBA00033716"/>
    </source>
</evidence>
<dbReference type="InterPro" id="IPR044067">
    <property type="entry name" value="PCV_3C_PRO"/>
</dbReference>
<dbReference type="Pfam" id="PF22663">
    <property type="entry name" value="Rhv_5"/>
    <property type="match status" value="1"/>
</dbReference>
<evidence type="ECO:0000256" key="24">
    <source>
        <dbReference type="ARBA" id="ARBA00022840"/>
    </source>
</evidence>
<evidence type="ECO:0000256" key="20">
    <source>
        <dbReference type="ARBA" id="ARBA00022801"/>
    </source>
</evidence>
<keyword evidence="26" id="KW-1043">Host membrane</keyword>
<keyword evidence="25" id="KW-0946">Virion</keyword>
<sequence length="2589" mass="289559">MVTMAGNMICNVFAGLATEICSPKQGPLLDNELPLPLELAEFPNKDNNCWVAALSHYYTLCDVTNHVTKVTPTTSGIRYYLTAWQSILQTDLFNGYYPAAFAVETGLCHGPFPMQQHGYVRNATSHPYNFCLCSEPVPGEDYWHAVVKVDLSRTEARVDKWLCIDDDRMYLSGPPTRVKLASSYKIPTWIESLAQFCLQLHPVQHRRTLANSLRNEQCRGAGHSRPEGGHNNESGNNGTIVNNYYMQHYQNSVDLDGMTSQNIGGQPGSSSNPFSSILDILGTASSVALLDQDTEDVTRQPDRIVTVLDGNTSRTTQSSVGILRGYNYAPGKHTQPSSAQDTPSKAEQSVERGFTFQLAQWETSRNIWDHLTIPLPMCPGLIKVSGMYKAFIETHAYIKNGWKIQVQCNASQFHSGCLLVAMIPEYLSTAQQDFLGSWRDKTTDSTPGTWVWNTYEAFPPGFPPQQITLFPHQFLNLRTNTTVDLEVPYTNFAPSSSPTLHCPWTLVIVVVSPLQFGTGAPTQVQITTTITPTDFVANGLRQAVAQGIPGTQPYDRQFVSSEPSAPPPVYTPSWLPERSFIPGKFTDFLQVAVIPTLAEVSVQNYKPVPSFPVSNVLQTKPLVNTDLTFTSMTFRNTYVSALSLQYTQYRGSICMDLLFTGSAMCQGKFVVCYVPPGREPQSLDEAMQGTYSIWDLGLNSSFKFVVPYISASAYRFTHEDDQPSALNAVGWLQIYQLTNLTFPPNVPTRADVLVFFSAGSDFCLRFPVDTYPRTEGTENMETGAVGPSDPSETSDSHSFAMPNVVSHTNLEFLFDRYFFSGFANSCDVTANTTHTHSGDTQLNPFVTPNFKLDKTVRDYMLRAFTYFTADLGVAVQPTSVSSKPLPAVDYWVGWRPVGAPEPKLLAFSAPSPGDTVTAVKRSSVLSGGFCPIIHSVIGQGLNQVQMSIPYTTPLSAIPTSYCGYADYKKKPRLFGHPPAAHFGTLSIRVRNVDLLPEQTKKEDDPLVDLRFALFTRFRNLKAYAPRPFTRVPNSPHEQGTASRTLVRTNHITAEFVEKTPLNGLAAVFTSLSTSGYSTKLVSEPIPEATLSTILSEGATNFSLLKLAGDVELNPGPTIWSVMPGGELIEFATKVSQVYKTIKEKCTDPTTWIKAVRRLLRLLAVVSAWKHGDWFSMICLLVDLGFDLAQLSYKTFWQYLTKPFADAGLKFDFARDLTRRFRREQPRAPEVSPEEQRMAYGADFRQAVQYQENLQAPRRSWRERAQDTYRSIRRTFFDDSSSESEDGEPEVPQFRPQVYPRPRSMRVVRHPMTARRAQRVIDMGYSDYETAVENPFFISDLSSPEEEEPIPYEQARRQVPRVHFRESRGPEPTLRPRPGLMHRLAQRVHCEENQALLSEGISSTLSVLNGFFNLFKNVQWFLDFLKSCYGKLSKQLKPMQSLRDKVLQTYADSIAEFMTPSAQKKELYLQNHYDAVEAGLNSIAAAWKDLANKCYAYSRPEPVCILLKGRAGQGKSVAATVIAKAVSIVNTGKESVWTLPTDSDFFDGYAGQNVVIIDDLGQNPDGKDFRNFCQMVSSTVFLPPVADLAHKGIPFTSPVIIATTNKNENFLPVTVSDQEAVTRRYWKVIDVSADDQYKTVDGRLDYAKATQPTQIPPELAVFKTHVPLLKGALRDCQRTNRSGARVLNLYDVISAICVEVDRREQLRSNLGGIFAQSRDRHYQRDREYYDEYGTAEHRRRFVEQNPTFHFKETEADFYERVAFLSGIHGRKQSILKKIKEWFADGVRVRNLLGDAALALSLLTSILSFSLVIYSGVKTYQEFSRKHKPVRQPVYNAWEDFDEDCIFEQSRAYNIPNVRQRLRKQLAVRAENLCPSHDVTPDVEAHIPQGPVCEVDPGVPLVAQGASTGLTVNSLSLLNNVVPVTVSTVIETENGPLSQIVSECCGTYLYNKVMIMPRHILIKDWTHITAGRNSATRDQLEAVDVIDQFDMPSDAVAVKFPDKRGSSYKNIMHHLASTLPIRGKPVFILVNNNVAGRAVVHGTYIGCTQKITTLDGFTFPNVSSYKATTHLGMCGAPVIANENGNGKIIGFHCAGTGLVGYASNLTKMSANNICKVWGDPVAQGWTYFDTTHTPVHVPRKTKLRPTVAINTFECDVEPAVLSKFDRRLEEPDSFELTLLHKNDRRYPEDTSMDKHLEAAVEAYASSLFAQIGTDNGIISEYEAVTGIENLDSVETTTSPGLPYTTAGIPREALFDPDKTQLIGPAAERLQEFLRGDFSKHVFQTFLKDELRSKAKVRAGNTRVVEVAAVDHVVAGRMLLGKFTAKMHANNGLGIGSAVGCNPDVDFTRFAYQILEWDYVYDIDYKNFDASHSPKVFQYLKKLLSPENGFDVRLQKYIDSLCYSKHQFGDTYYECEGALPSGCSATSILNCLMNNIVLRAAAYDVFTNYEEGDLAFLTYGDDVLLCANQPLPLERFRKSLAKLGYTITPADKSSVFPEVSTLADVVFLKRRFKPDEEFPFLFKPVMDVRNLQDHLRYAKPGTLREKLLSTTDLAVHLGPLEYARLFRPFVEVGYCVRAFGDARRAWLRNFDL</sequence>
<dbReference type="InterPro" id="IPR001676">
    <property type="entry name" value="Picornavirus_capsid"/>
</dbReference>
<dbReference type="InterPro" id="IPR059138">
    <property type="entry name" value="Pico_VP1"/>
</dbReference>
<evidence type="ECO:0000259" key="41">
    <source>
        <dbReference type="PROSITE" id="PS51874"/>
    </source>
</evidence>
<evidence type="ECO:0000256" key="16">
    <source>
        <dbReference type="ARBA" id="ARBA00022695"/>
    </source>
</evidence>
<evidence type="ECO:0000256" key="29">
    <source>
        <dbReference type="ARBA" id="ARBA00023065"/>
    </source>
</evidence>
<dbReference type="GO" id="GO:0019062">
    <property type="term" value="P:virion attachment to host cell"/>
    <property type="evidence" value="ECO:0007669"/>
    <property type="project" value="UniProtKB-KW"/>
</dbReference>
<keyword evidence="8" id="KW-1036">Host cytoplasmic vesicle</keyword>
<dbReference type="Gene3D" id="3.30.70.270">
    <property type="match status" value="2"/>
</dbReference>
<dbReference type="GO" id="GO:0039694">
    <property type="term" value="P:viral RNA genome replication"/>
    <property type="evidence" value="ECO:0007669"/>
    <property type="project" value="InterPro"/>
</dbReference>
<dbReference type="Gene3D" id="2.40.10.10">
    <property type="entry name" value="Trypsin-like serine proteases"/>
    <property type="match status" value="1"/>
</dbReference>
<evidence type="ECO:0000256" key="19">
    <source>
        <dbReference type="ARBA" id="ARBA00022741"/>
    </source>
</evidence>
<keyword evidence="19" id="KW-0547">Nucleotide-binding</keyword>
<evidence type="ECO:0000256" key="27">
    <source>
        <dbReference type="ARBA" id="ARBA00022953"/>
    </source>
</evidence>
<evidence type="ECO:0000256" key="7">
    <source>
        <dbReference type="ARBA" id="ARBA00022484"/>
    </source>
</evidence>
<dbReference type="InterPro" id="IPR043504">
    <property type="entry name" value="Peptidase_S1_PA_chymotrypsin"/>
</dbReference>
<dbReference type="Pfam" id="PF00548">
    <property type="entry name" value="Peptidase_C3"/>
    <property type="match status" value="1"/>
</dbReference>
<keyword evidence="21" id="KW-1161">Viral attachment to host cell</keyword>
<keyword evidence="16" id="KW-0548">Nucleotidyltransferase</keyword>
<evidence type="ECO:0000256" key="25">
    <source>
        <dbReference type="ARBA" id="ARBA00022844"/>
    </source>
</evidence>
<comment type="subcellular location">
    <subcellularLocation>
        <location evidence="2">Host cytoplasmic vesicle membrane</location>
        <topology evidence="2">Peripheral membrane protein</topology>
        <orientation evidence="2">Cytoplasmic side</orientation>
    </subcellularLocation>
    <subcellularLocation>
        <location evidence="3">Host nucleus</location>
        <location evidence="3">Host nucleolus</location>
    </subcellularLocation>
    <subcellularLocation>
        <location evidence="4">Virion</location>
    </subcellularLocation>
</comment>
<dbReference type="GO" id="GO:0039618">
    <property type="term" value="C:T=pseudo3 icosahedral viral capsid"/>
    <property type="evidence" value="ECO:0007669"/>
    <property type="project" value="UniProtKB-KW"/>
</dbReference>
<name>Q66776_ERBV1</name>
<dbReference type="GO" id="GO:0015267">
    <property type="term" value="F:channel activity"/>
    <property type="evidence" value="ECO:0007669"/>
    <property type="project" value="UniProtKB-KW"/>
</dbReference>
<reference evidence="42" key="1">
    <citation type="journal article" date="1996" name="J. Gen. Virol.">
        <title>Equine Rhinovirus serotypes 1 and 2: relationship to each other and to aphthoviruses and cardioviruses.</title>
        <authorList>
            <person name="Wutz G."/>
            <person name="Auer H."/>
            <person name="Nowotny N."/>
            <person name="Skern T."/>
            <person name="Kuechler E."/>
        </authorList>
    </citation>
    <scope>NUCLEOTIDE SEQUENCE [LARGE SCALE GENOMIC DNA]</scope>
    <source>
        <strain evidence="42">P1436 /71</strain>
    </source>
</reference>
<dbReference type="InterPro" id="IPR004004">
    <property type="entry name" value="Helic/Pol/Pept_Calicivir-typ"/>
</dbReference>
<evidence type="ECO:0000256" key="8">
    <source>
        <dbReference type="ARBA" id="ARBA00022488"/>
    </source>
</evidence>
<keyword evidence="28" id="KW-1182">Viral ion channel</keyword>
<keyword evidence="13" id="KW-0945">Host-virus interaction</keyword>
<evidence type="ECO:0000256" key="22">
    <source>
        <dbReference type="ARBA" id="ARBA00022806"/>
    </source>
</evidence>
<evidence type="ECO:0000256" key="26">
    <source>
        <dbReference type="ARBA" id="ARBA00022870"/>
    </source>
</evidence>
<dbReference type="GO" id="GO:0004197">
    <property type="term" value="F:cysteine-type endopeptidase activity"/>
    <property type="evidence" value="ECO:0007669"/>
    <property type="project" value="InterPro"/>
</dbReference>
<feature type="domain" description="SF3 helicase" evidence="40">
    <location>
        <begin position="1479"/>
        <end position="1645"/>
    </location>
</feature>
<evidence type="ECO:0000256" key="5">
    <source>
        <dbReference type="ARBA" id="ARBA00020107"/>
    </source>
</evidence>
<dbReference type="SUPFAM" id="SSF50494">
    <property type="entry name" value="Trypsin-like serine proteases"/>
    <property type="match status" value="1"/>
</dbReference>
<dbReference type="PROSITE" id="PS51874">
    <property type="entry name" value="PCV_3C_PRO"/>
    <property type="match status" value="1"/>
</dbReference>
<dbReference type="Gene3D" id="2.60.120.20">
    <property type="match status" value="3"/>
</dbReference>
<keyword evidence="17" id="KW-1143">T=pseudo3 icosahedral capsid protein</keyword>
<dbReference type="SMR" id="Q66776"/>
<comment type="function">
    <text evidence="35">Lies on the inner surface of the capsid shell. After binding to the host receptor, the capsid undergoes conformational changes. Capsid protein VP4 is released, capsid protein VP1 N-terminus is externalized, and together, they shape a pore in the host membrane through which the viral genome is translocated into the host cell cytoplasm. After genome has been released, the channel shrinks.</text>
</comment>
<dbReference type="InterPro" id="IPR000605">
    <property type="entry name" value="Helicase_SF3_ssDNA/RNA_vir"/>
</dbReference>
<keyword evidence="27" id="KW-0693">Viral RNA replication</keyword>
<evidence type="ECO:0000256" key="30">
    <source>
        <dbReference type="ARBA" id="ARBA00023136"/>
    </source>
</evidence>
<dbReference type="Gene3D" id="1.20.960.20">
    <property type="match status" value="1"/>
</dbReference>
<dbReference type="SUPFAM" id="SSF52540">
    <property type="entry name" value="P-loop containing nucleoside triphosphate hydrolases"/>
    <property type="match status" value="1"/>
</dbReference>
<evidence type="ECO:0000256" key="9">
    <source>
        <dbReference type="ARBA" id="ARBA00022520"/>
    </source>
</evidence>
<dbReference type="RefSeq" id="NP_653077.1">
    <property type="nucleotide sequence ID" value="NC_003983.1"/>
</dbReference>
<feature type="compositionally biased region" description="Acidic residues" evidence="38">
    <location>
        <begin position="1279"/>
        <end position="1288"/>
    </location>
</feature>
<dbReference type="CDD" id="cd00205">
    <property type="entry name" value="rhv_like"/>
    <property type="match status" value="3"/>
</dbReference>
<evidence type="ECO:0000256" key="11">
    <source>
        <dbReference type="ARBA" id="ARBA00022561"/>
    </source>
</evidence>
<comment type="function">
    <text evidence="36">Replicates the genomic and antigenomic RNAs by recognizing replications specific signals. Performs VPg uridylylation.</text>
</comment>
<evidence type="ECO:0000259" key="40">
    <source>
        <dbReference type="PROSITE" id="PS51218"/>
    </source>
</evidence>
<keyword evidence="31" id="KW-1035">Host cytoplasm</keyword>
<keyword evidence="43" id="KW-1185">Reference proteome</keyword>
<evidence type="ECO:0000256" key="1">
    <source>
        <dbReference type="ARBA" id="ARBA00002982"/>
    </source>
</evidence>
<keyword evidence="9" id="KW-0191">Covalent protein-RNA linkage</keyword>
<feature type="domain" description="RdRp catalytic" evidence="39">
    <location>
        <begin position="2355"/>
        <end position="2472"/>
    </location>
</feature>
<keyword evidence="12" id="KW-1048">Host nucleus</keyword>
<evidence type="ECO:0000256" key="4">
    <source>
        <dbReference type="ARBA" id="ARBA00004328"/>
    </source>
</evidence>
<dbReference type="InterPro" id="IPR007094">
    <property type="entry name" value="RNA-dir_pol_PSvirus"/>
</dbReference>
<accession>Q66776</accession>
<feature type="region of interest" description="Disordered" evidence="38">
    <location>
        <begin position="1274"/>
        <end position="1295"/>
    </location>
</feature>
<keyword evidence="32" id="KW-0449">Lipoprotein</keyword>
<dbReference type="KEGG" id="vg:944574"/>
<dbReference type="InterPro" id="IPR009003">
    <property type="entry name" value="Peptidase_S1_PA"/>
</dbReference>
<proteinExistence type="predicted"/>
<dbReference type="InterPro" id="IPR027417">
    <property type="entry name" value="P-loop_NTPase"/>
</dbReference>
<protein>
    <recommendedName>
        <fullName evidence="5">Genome polyprotein</fullName>
    </recommendedName>
</protein>
<evidence type="ECO:0000256" key="15">
    <source>
        <dbReference type="ARBA" id="ARBA00022679"/>
    </source>
</evidence>
<keyword evidence="24" id="KW-0067">ATP-binding</keyword>
<evidence type="ECO:0000256" key="34">
    <source>
        <dbReference type="ARBA" id="ARBA00023303"/>
    </source>
</evidence>
<evidence type="ECO:0000256" key="33">
    <source>
        <dbReference type="ARBA" id="ARBA00023296"/>
    </source>
</evidence>
<comment type="function">
    <text evidence="1">VP0 precursor is a component of immature procapsids.</text>
</comment>
<evidence type="ECO:0000256" key="32">
    <source>
        <dbReference type="ARBA" id="ARBA00023288"/>
    </source>
</evidence>
<keyword evidence="22" id="KW-0347">Helicase</keyword>
<dbReference type="FunFam" id="3.30.70.270:FF:000065">
    <property type="entry name" value="Genome polyprotein"/>
    <property type="match status" value="1"/>
</dbReference>
<dbReference type="InterPro" id="IPR015031">
    <property type="entry name" value="Capsid_VP4_Picornavir"/>
</dbReference>
<dbReference type="InterPro" id="IPR043502">
    <property type="entry name" value="DNA/RNA_pol_sf"/>
</dbReference>
<feature type="domain" description="Peptidase C3" evidence="41">
    <location>
        <begin position="1903"/>
        <end position="2108"/>
    </location>
</feature>
<evidence type="ECO:0000256" key="36">
    <source>
        <dbReference type="ARBA" id="ARBA00045446"/>
    </source>
</evidence>
<evidence type="ECO:0000256" key="6">
    <source>
        <dbReference type="ARBA" id="ARBA00022448"/>
    </source>
</evidence>
<evidence type="ECO:0000256" key="13">
    <source>
        <dbReference type="ARBA" id="ARBA00022581"/>
    </source>
</evidence>
<evidence type="ECO:0000256" key="31">
    <source>
        <dbReference type="ARBA" id="ARBA00023200"/>
    </source>
</evidence>
<dbReference type="EMBL" id="X96871">
    <property type="protein sequence ID" value="CAA65615.1"/>
    <property type="molecule type" value="Genomic_RNA"/>
</dbReference>
<evidence type="ECO:0000256" key="14">
    <source>
        <dbReference type="ARBA" id="ARBA00022670"/>
    </source>
</evidence>
<dbReference type="SABIO-RK" id="Q66776"/>
<evidence type="ECO:0000256" key="10">
    <source>
        <dbReference type="ARBA" id="ARBA00022553"/>
    </source>
</evidence>
<dbReference type="Proteomes" id="UP000000405">
    <property type="component" value="Segment"/>
</dbReference>
<dbReference type="PROSITE" id="PS51218">
    <property type="entry name" value="SF3_HELICASE_2"/>
    <property type="match status" value="1"/>
</dbReference>
<dbReference type="GO" id="GO:0003724">
    <property type="term" value="F:RNA helicase activity"/>
    <property type="evidence" value="ECO:0007669"/>
    <property type="project" value="InterPro"/>
</dbReference>
<keyword evidence="18" id="KW-0519">Myristate</keyword>
<keyword evidence="34" id="KW-0407">Ion channel</keyword>
<dbReference type="InterPro" id="IPR033703">
    <property type="entry name" value="Rhv-like"/>
</dbReference>
<evidence type="ECO:0000256" key="18">
    <source>
        <dbReference type="ARBA" id="ARBA00022707"/>
    </source>
</evidence>
<feature type="region of interest" description="Disordered" evidence="38">
    <location>
        <begin position="774"/>
        <end position="797"/>
    </location>
</feature>
<evidence type="ECO:0000256" key="3">
    <source>
        <dbReference type="ARBA" id="ARBA00004307"/>
    </source>
</evidence>
<evidence type="ECO:0000256" key="23">
    <source>
        <dbReference type="ARBA" id="ARBA00022807"/>
    </source>
</evidence>
<dbReference type="GO" id="GO:0046718">
    <property type="term" value="P:symbiont entry into host cell"/>
    <property type="evidence" value="ECO:0007669"/>
    <property type="project" value="UniProtKB-KW"/>
</dbReference>
<evidence type="ECO:0000256" key="2">
    <source>
        <dbReference type="ARBA" id="ARBA00004295"/>
    </source>
</evidence>
<dbReference type="GO" id="GO:0044162">
    <property type="term" value="C:host cell cytoplasmic vesicle membrane"/>
    <property type="evidence" value="ECO:0007669"/>
    <property type="project" value="UniProtKB-SubCell"/>
</dbReference>
<dbReference type="Gene3D" id="4.10.90.10">
    <property type="entry name" value="Capsid protein VP4 superfamily, Picornavirus"/>
    <property type="match status" value="1"/>
</dbReference>
<dbReference type="GO" id="GO:0019028">
    <property type="term" value="C:viral capsid"/>
    <property type="evidence" value="ECO:0000314"/>
    <property type="project" value="CACAO"/>
</dbReference>
<keyword evidence="30" id="KW-0472">Membrane</keyword>
<dbReference type="GeneID" id="944574"/>
<dbReference type="CDD" id="cd23193">
    <property type="entry name" value="ps-ssRNA_Picornaviridae"/>
    <property type="match status" value="1"/>
</dbReference>
<keyword evidence="33" id="KW-1160">Virus entry into host cell</keyword>
<keyword evidence="7" id="KW-0696">RNA-directed RNA polymerase</keyword>
<dbReference type="InterPro" id="IPR014759">
    <property type="entry name" value="Helicase_SF3_ssRNA_vir"/>
</dbReference>
<keyword evidence="29" id="KW-0406">Ion transport</keyword>
<dbReference type="GO" id="GO:0006351">
    <property type="term" value="P:DNA-templated transcription"/>
    <property type="evidence" value="ECO:0007669"/>
    <property type="project" value="InterPro"/>
</dbReference>
<dbReference type="InterPro" id="IPR037080">
    <property type="entry name" value="Capsid_VP4_sf_Picornavirus"/>
</dbReference>
<dbReference type="Pfam" id="PF00910">
    <property type="entry name" value="RNA_helicase"/>
    <property type="match status" value="1"/>
</dbReference>
<dbReference type="GO" id="GO:0042025">
    <property type="term" value="C:host cell nucleus"/>
    <property type="evidence" value="ECO:0007669"/>
    <property type="project" value="UniProtKB-SubCell"/>
</dbReference>
<evidence type="ECO:0000313" key="43">
    <source>
        <dbReference type="Proteomes" id="UP000000405"/>
    </source>
</evidence>
<feature type="region of interest" description="Disordered" evidence="38">
    <location>
        <begin position="218"/>
        <end position="238"/>
    </location>
</feature>
<dbReference type="InterPro" id="IPR029053">
    <property type="entry name" value="Viral_coat"/>
</dbReference>
<keyword evidence="11" id="KW-0167">Capsid protein</keyword>
<keyword evidence="6" id="KW-0813">Transport</keyword>
<evidence type="ECO:0000313" key="42">
    <source>
        <dbReference type="EMBL" id="CAA65615.1"/>
    </source>
</evidence>
<dbReference type="Pfam" id="PF00073">
    <property type="entry name" value="Rhv"/>
    <property type="match status" value="2"/>
</dbReference>
<dbReference type="SUPFAM" id="SSF56672">
    <property type="entry name" value="DNA/RNA polymerases"/>
    <property type="match status" value="1"/>
</dbReference>
<keyword evidence="23" id="KW-0788">Thiol protease</keyword>
<organismHost>
    <name type="scientific">Equus caballus</name>
    <name type="common">Horse</name>
    <dbReference type="NCBI Taxonomy" id="9796"/>
</organismHost>
<dbReference type="InterPro" id="IPR001205">
    <property type="entry name" value="RNA-dir_pol_C"/>
</dbReference>
<keyword evidence="14" id="KW-0645">Protease</keyword>
<evidence type="ECO:0000256" key="21">
    <source>
        <dbReference type="ARBA" id="ARBA00022804"/>
    </source>
</evidence>
<organism evidence="42">
    <name type="scientific">Equine rhinitis B virus 1 (strain Equine/Switzerland/P1436/71/1971)</name>
    <name type="common">ERBV-1</name>
    <name type="synonym">Equine rhinovirus type 2</name>
    <dbReference type="NCBI Taxonomy" id="650131"/>
    <lineage>
        <taxon>Viruses</taxon>
        <taxon>Riboviria</taxon>
        <taxon>Orthornavirae</taxon>
        <taxon>Pisuviricota</taxon>
        <taxon>Pisoniviricetes</taxon>
        <taxon>Picornavirales</taxon>
        <taxon>Picornaviridae</taxon>
        <taxon>Caphthovirinae</taxon>
        <taxon>Erbovirus</taxon>
        <taxon>Erbovirus aequirhi</taxon>
        <taxon>Erbovirus A</taxon>
    </lineage>
</organism>